<dbReference type="EMBL" id="MAYH01000023">
    <property type="protein sequence ID" value="OCA72129.1"/>
    <property type="molecule type" value="Genomic_DNA"/>
</dbReference>
<protein>
    <submittedName>
        <fullName evidence="1">Uncharacterized protein</fullName>
    </submittedName>
</protein>
<sequence>MDSLETEQLDILKDQKLITEFFNLVIKKDLNIEINVSDEYVAAHNIVSQKLILVKTFSSIILENPDLYLLLSSLIQGVNMRTLTKTQIINFLYEK</sequence>
<gene>
    <name evidence="1" type="ORF">BBI01_08235</name>
</gene>
<accession>A0A1B8ZKJ0</accession>
<evidence type="ECO:0000313" key="1">
    <source>
        <dbReference type="EMBL" id="OCA72129.1"/>
    </source>
</evidence>
<evidence type="ECO:0000313" key="2">
    <source>
        <dbReference type="Proteomes" id="UP000092651"/>
    </source>
</evidence>
<keyword evidence="2" id="KW-1185">Reference proteome</keyword>
<organism evidence="1 2">
    <name type="scientific">Chryseobacterium artocarpi</name>
    <dbReference type="NCBI Taxonomy" id="1414727"/>
    <lineage>
        <taxon>Bacteria</taxon>
        <taxon>Pseudomonadati</taxon>
        <taxon>Bacteroidota</taxon>
        <taxon>Flavobacteriia</taxon>
        <taxon>Flavobacteriales</taxon>
        <taxon>Weeksellaceae</taxon>
        <taxon>Chryseobacterium group</taxon>
        <taxon>Chryseobacterium</taxon>
    </lineage>
</organism>
<dbReference type="Proteomes" id="UP000092651">
    <property type="component" value="Unassembled WGS sequence"/>
</dbReference>
<dbReference type="AlphaFoldDB" id="A0A1B8ZKJ0"/>
<proteinExistence type="predicted"/>
<name>A0A1B8ZKJ0_9FLAO</name>
<reference evidence="1 2" key="1">
    <citation type="submission" date="2016-07" db="EMBL/GenBank/DDBJ databases">
        <authorList>
            <person name="Jeong J.-J."/>
            <person name="Kim D.W."/>
            <person name="Sang M.K."/>
            <person name="Choi I.-G."/>
            <person name="Kim K.D."/>
        </authorList>
    </citation>
    <scope>NUCLEOTIDE SEQUENCE [LARGE SCALE GENOMIC DNA]</scope>
    <source>
        <strain evidence="1 2">UTM-3</strain>
    </source>
</reference>
<comment type="caution">
    <text evidence="1">The sequence shown here is derived from an EMBL/GenBank/DDBJ whole genome shotgun (WGS) entry which is preliminary data.</text>
</comment>